<organism evidence="1 2">
    <name type="scientific">Chondrus crispus</name>
    <name type="common">Carrageen Irish moss</name>
    <name type="synonym">Polymorpha crispa</name>
    <dbReference type="NCBI Taxonomy" id="2769"/>
    <lineage>
        <taxon>Eukaryota</taxon>
        <taxon>Rhodophyta</taxon>
        <taxon>Florideophyceae</taxon>
        <taxon>Rhodymeniophycidae</taxon>
        <taxon>Gigartinales</taxon>
        <taxon>Gigartinaceae</taxon>
        <taxon>Chondrus</taxon>
    </lineage>
</organism>
<keyword evidence="2" id="KW-1185">Reference proteome</keyword>
<evidence type="ECO:0000313" key="1">
    <source>
        <dbReference type="EMBL" id="CDF36139.1"/>
    </source>
</evidence>
<accession>R7QDH6</accession>
<dbReference type="KEGG" id="ccp:CHC_T00004567001"/>
<dbReference type="GeneID" id="17323674"/>
<name>R7QDH6_CHOCR</name>
<dbReference type="EMBL" id="HG001762">
    <property type="protein sequence ID" value="CDF36139.1"/>
    <property type="molecule type" value="Genomic_DNA"/>
</dbReference>
<protein>
    <submittedName>
        <fullName evidence="1">Uncharacterized protein</fullName>
    </submittedName>
</protein>
<dbReference type="Proteomes" id="UP000012073">
    <property type="component" value="Unassembled WGS sequence"/>
</dbReference>
<evidence type="ECO:0000313" key="2">
    <source>
        <dbReference type="Proteomes" id="UP000012073"/>
    </source>
</evidence>
<reference evidence="2" key="1">
    <citation type="journal article" date="2013" name="Proc. Natl. Acad. Sci. U.S.A.">
        <title>Genome structure and metabolic features in the red seaweed Chondrus crispus shed light on evolution of the Archaeplastida.</title>
        <authorList>
            <person name="Collen J."/>
            <person name="Porcel B."/>
            <person name="Carre W."/>
            <person name="Ball S.G."/>
            <person name="Chaparro C."/>
            <person name="Tonon T."/>
            <person name="Barbeyron T."/>
            <person name="Michel G."/>
            <person name="Noel B."/>
            <person name="Valentin K."/>
            <person name="Elias M."/>
            <person name="Artiguenave F."/>
            <person name="Arun A."/>
            <person name="Aury J.M."/>
            <person name="Barbosa-Neto J.F."/>
            <person name="Bothwell J.H."/>
            <person name="Bouget F.Y."/>
            <person name="Brillet L."/>
            <person name="Cabello-Hurtado F."/>
            <person name="Capella-Gutierrez S."/>
            <person name="Charrier B."/>
            <person name="Cladiere L."/>
            <person name="Cock J.M."/>
            <person name="Coelho S.M."/>
            <person name="Colleoni C."/>
            <person name="Czjzek M."/>
            <person name="Da Silva C."/>
            <person name="Delage L."/>
            <person name="Denoeud F."/>
            <person name="Deschamps P."/>
            <person name="Dittami S.M."/>
            <person name="Gabaldon T."/>
            <person name="Gachon C.M."/>
            <person name="Groisillier A."/>
            <person name="Herve C."/>
            <person name="Jabbari K."/>
            <person name="Katinka M."/>
            <person name="Kloareg B."/>
            <person name="Kowalczyk N."/>
            <person name="Labadie K."/>
            <person name="Leblanc C."/>
            <person name="Lopez P.J."/>
            <person name="McLachlan D.H."/>
            <person name="Meslet-Cladiere L."/>
            <person name="Moustafa A."/>
            <person name="Nehr Z."/>
            <person name="Nyvall Collen P."/>
            <person name="Panaud O."/>
            <person name="Partensky F."/>
            <person name="Poulain J."/>
            <person name="Rensing S.A."/>
            <person name="Rousvoal S."/>
            <person name="Samson G."/>
            <person name="Symeonidi A."/>
            <person name="Weissenbach J."/>
            <person name="Zambounis A."/>
            <person name="Wincker P."/>
            <person name="Boyen C."/>
        </authorList>
    </citation>
    <scope>NUCLEOTIDE SEQUENCE [LARGE SCALE GENOMIC DNA]</scope>
    <source>
        <strain evidence="2">cv. Stackhouse</strain>
    </source>
</reference>
<dbReference type="RefSeq" id="XP_005715958.1">
    <property type="nucleotide sequence ID" value="XM_005715901.1"/>
</dbReference>
<sequence length="173" mass="19010">MPFRPATPDILIPGSAAARKIVSSHSSSEKLPSRVPLHPLFSRFFPCNNLPLPSYNDTSSPQPRLCSSASLPTYKLHACSRTISQQNRTISQQSRSISQLPLTRPSLLRLATVSIVCVKCAITSQCRNDARAPRAILLTWTVSQAFLNILQLLRLLVNGACVAVRNVPRLIAR</sequence>
<gene>
    <name evidence="1" type="ORF">CHC_T00004567001</name>
</gene>
<dbReference type="Gramene" id="CDF36139">
    <property type="protein sequence ID" value="CDF36139"/>
    <property type="gene ID" value="CHC_T00004567001"/>
</dbReference>
<dbReference type="AlphaFoldDB" id="R7QDH6"/>
<proteinExistence type="predicted"/>